<comment type="caution">
    <text evidence="2">The sequence shown here is derived from an EMBL/GenBank/DDBJ whole genome shotgun (WGS) entry which is preliminary data.</text>
</comment>
<proteinExistence type="predicted"/>
<keyword evidence="3" id="KW-1185">Reference proteome</keyword>
<evidence type="ECO:0000313" key="3">
    <source>
        <dbReference type="Proteomes" id="UP000027647"/>
    </source>
</evidence>
<dbReference type="STRING" id="1044.EH31_07215"/>
<keyword evidence="1" id="KW-1133">Transmembrane helix</keyword>
<keyword evidence="1" id="KW-0472">Membrane</keyword>
<dbReference type="Pfam" id="PF06170">
    <property type="entry name" value="DUF983"/>
    <property type="match status" value="1"/>
</dbReference>
<accession>A0A074MDI5</accession>
<dbReference type="OrthoDB" id="9799456at2"/>
<dbReference type="RefSeq" id="WP_081853269.1">
    <property type="nucleotide sequence ID" value="NZ_JMIW01000002.1"/>
</dbReference>
<evidence type="ECO:0008006" key="4">
    <source>
        <dbReference type="Google" id="ProtNLM"/>
    </source>
</evidence>
<name>A0A074MDI5_ERYLO</name>
<feature type="transmembrane region" description="Helical" evidence="1">
    <location>
        <begin position="60"/>
        <end position="79"/>
    </location>
</feature>
<protein>
    <recommendedName>
        <fullName evidence="4">DUF983 domain-containing protein</fullName>
    </recommendedName>
</protein>
<dbReference type="EMBL" id="JMIW01000002">
    <property type="protein sequence ID" value="KEO90820.1"/>
    <property type="molecule type" value="Genomic_DNA"/>
</dbReference>
<gene>
    <name evidence="2" type="ORF">EH31_07215</name>
</gene>
<evidence type="ECO:0000313" key="2">
    <source>
        <dbReference type="EMBL" id="KEO90820.1"/>
    </source>
</evidence>
<dbReference type="AlphaFoldDB" id="A0A074MDI5"/>
<reference evidence="2 3" key="1">
    <citation type="submission" date="2014-04" db="EMBL/GenBank/DDBJ databases">
        <title>A comprehensive comparison of genomes of Erythrobacter spp. strains.</title>
        <authorList>
            <person name="Zheng Q."/>
        </authorList>
    </citation>
    <scope>NUCLEOTIDE SEQUENCE [LARGE SCALE GENOMIC DNA]</scope>
    <source>
        <strain evidence="2 3">DSM 6997</strain>
    </source>
</reference>
<organism evidence="2 3">
    <name type="scientific">Erythrobacter longus</name>
    <dbReference type="NCBI Taxonomy" id="1044"/>
    <lineage>
        <taxon>Bacteria</taxon>
        <taxon>Pseudomonadati</taxon>
        <taxon>Pseudomonadota</taxon>
        <taxon>Alphaproteobacteria</taxon>
        <taxon>Sphingomonadales</taxon>
        <taxon>Erythrobacteraceae</taxon>
        <taxon>Erythrobacter/Porphyrobacter group</taxon>
        <taxon>Erythrobacter</taxon>
    </lineage>
</organism>
<evidence type="ECO:0000256" key="1">
    <source>
        <dbReference type="SAM" id="Phobius"/>
    </source>
</evidence>
<dbReference type="InterPro" id="IPR009325">
    <property type="entry name" value="DUF983"/>
</dbReference>
<sequence>MSGPTGPENTKGQSGLFRAALLGLCPKCSEPTLFEAPARVAIECSGCGLAFGKYERGGRVSGLFTVVIAIILIMIAVAIESAFRPPLWLQAAFWAPVTVGAVIYSLRLFKTVLLYAAFENAKDTSE</sequence>
<keyword evidence="1" id="KW-0812">Transmembrane</keyword>
<dbReference type="eggNOG" id="COG5349">
    <property type="taxonomic scope" value="Bacteria"/>
</dbReference>
<feature type="transmembrane region" description="Helical" evidence="1">
    <location>
        <begin position="91"/>
        <end position="109"/>
    </location>
</feature>
<dbReference type="Proteomes" id="UP000027647">
    <property type="component" value="Unassembled WGS sequence"/>
</dbReference>